<sequence>MPKSHSILQLLSRHRVVSIVAGQVVILAALALMVLGNGLSLNVSGAFASASCASSDTSYSVRLGDTLGNIAKDHQTTVQNLTSYNHLSSADLIFVDQTICIPAKAGFAAPATSNQSPVKATSTVQTPVIPAVPVAMKVSNAILGAGNYFPYGQCTWWANERYHQLHGVYVPWTTNSNAYQWTARAHDFHWNVSSTPRVGAIMQLSPGSQGAFGVGHVAVVEQVLAGGKVNVSQMNWNGGLGIVSHSVFATGAGVAFITHN</sequence>
<protein>
    <recommendedName>
        <fullName evidence="7">Peptidase C51 domain-containing protein</fullName>
    </recommendedName>
</protein>
<dbReference type="InterPro" id="IPR018392">
    <property type="entry name" value="LysM"/>
</dbReference>
<evidence type="ECO:0000313" key="6">
    <source>
        <dbReference type="Proteomes" id="UP000322530"/>
    </source>
</evidence>
<dbReference type="SMART" id="SM00257">
    <property type="entry name" value="LysM"/>
    <property type="match status" value="1"/>
</dbReference>
<dbReference type="Proteomes" id="UP000322530">
    <property type="component" value="Unassembled WGS sequence"/>
</dbReference>
<reference evidence="5 6" key="1">
    <citation type="submission" date="2019-01" db="EMBL/GenBank/DDBJ databases">
        <title>Draft genome sequence of Dictyobacter sp. Uno17.</title>
        <authorList>
            <person name="Wang C.M."/>
            <person name="Zheng Y."/>
            <person name="Sakai Y."/>
            <person name="Abe K."/>
            <person name="Yokota A."/>
            <person name="Yabe S."/>
        </authorList>
    </citation>
    <scope>NUCLEOTIDE SEQUENCE [LARGE SCALE GENOMIC DNA]</scope>
    <source>
        <strain evidence="5 6">Uno17</strain>
    </source>
</reference>
<dbReference type="InterPro" id="IPR007921">
    <property type="entry name" value="CHAP_dom"/>
</dbReference>
<dbReference type="InterPro" id="IPR036779">
    <property type="entry name" value="LysM_dom_sf"/>
</dbReference>
<accession>A0A5A5TGM4</accession>
<dbReference type="CDD" id="cd00118">
    <property type="entry name" value="LysM"/>
    <property type="match status" value="1"/>
</dbReference>
<feature type="domain" description="LysM" evidence="4">
    <location>
        <begin position="57"/>
        <end position="101"/>
    </location>
</feature>
<dbReference type="GO" id="GO:0016787">
    <property type="term" value="F:hydrolase activity"/>
    <property type="evidence" value="ECO:0007669"/>
    <property type="project" value="UniProtKB-KW"/>
</dbReference>
<dbReference type="Pfam" id="PF01476">
    <property type="entry name" value="LysM"/>
    <property type="match status" value="1"/>
</dbReference>
<evidence type="ECO:0000256" key="2">
    <source>
        <dbReference type="ARBA" id="ARBA00022801"/>
    </source>
</evidence>
<keyword evidence="1" id="KW-0732">Signal</keyword>
<dbReference type="SUPFAM" id="SSF54106">
    <property type="entry name" value="LysM domain"/>
    <property type="match status" value="1"/>
</dbReference>
<keyword evidence="6" id="KW-1185">Reference proteome</keyword>
<dbReference type="RefSeq" id="WP_149403603.1">
    <property type="nucleotide sequence ID" value="NZ_BIXY01000081.1"/>
</dbReference>
<feature type="domain" description="Peptidase C51" evidence="3">
    <location>
        <begin position="129"/>
        <end position="258"/>
    </location>
</feature>
<dbReference type="Pfam" id="PF05257">
    <property type="entry name" value="CHAP"/>
    <property type="match status" value="1"/>
</dbReference>
<dbReference type="SUPFAM" id="SSF54001">
    <property type="entry name" value="Cysteine proteinases"/>
    <property type="match status" value="1"/>
</dbReference>
<dbReference type="AlphaFoldDB" id="A0A5A5TGM4"/>
<organism evidence="5 6">
    <name type="scientific">Dictyobacter arantiisoli</name>
    <dbReference type="NCBI Taxonomy" id="2014874"/>
    <lineage>
        <taxon>Bacteria</taxon>
        <taxon>Bacillati</taxon>
        <taxon>Chloroflexota</taxon>
        <taxon>Ktedonobacteria</taxon>
        <taxon>Ktedonobacterales</taxon>
        <taxon>Dictyobacteraceae</taxon>
        <taxon>Dictyobacter</taxon>
    </lineage>
</organism>
<dbReference type="Gene3D" id="3.90.1720.10">
    <property type="entry name" value="endopeptidase domain like (from Nostoc punctiforme)"/>
    <property type="match status" value="1"/>
</dbReference>
<dbReference type="PROSITE" id="PS50911">
    <property type="entry name" value="CHAP"/>
    <property type="match status" value="1"/>
</dbReference>
<evidence type="ECO:0000256" key="1">
    <source>
        <dbReference type="ARBA" id="ARBA00022729"/>
    </source>
</evidence>
<dbReference type="Gene3D" id="3.10.350.10">
    <property type="entry name" value="LysM domain"/>
    <property type="match status" value="1"/>
</dbReference>
<comment type="caution">
    <text evidence="5">The sequence shown here is derived from an EMBL/GenBank/DDBJ whole genome shotgun (WGS) entry which is preliminary data.</text>
</comment>
<keyword evidence="2" id="KW-0378">Hydrolase</keyword>
<dbReference type="OrthoDB" id="144484at2"/>
<evidence type="ECO:0000313" key="5">
    <source>
        <dbReference type="EMBL" id="GCF10731.1"/>
    </source>
</evidence>
<proteinExistence type="predicted"/>
<dbReference type="EMBL" id="BIXY01000081">
    <property type="protein sequence ID" value="GCF10731.1"/>
    <property type="molecule type" value="Genomic_DNA"/>
</dbReference>
<evidence type="ECO:0000259" key="3">
    <source>
        <dbReference type="PROSITE" id="PS50911"/>
    </source>
</evidence>
<evidence type="ECO:0008006" key="7">
    <source>
        <dbReference type="Google" id="ProtNLM"/>
    </source>
</evidence>
<name>A0A5A5TGM4_9CHLR</name>
<dbReference type="PROSITE" id="PS51782">
    <property type="entry name" value="LYSM"/>
    <property type="match status" value="1"/>
</dbReference>
<dbReference type="InterPro" id="IPR038765">
    <property type="entry name" value="Papain-like_cys_pep_sf"/>
</dbReference>
<gene>
    <name evidence="5" type="ORF">KDI_42950</name>
</gene>
<evidence type="ECO:0000259" key="4">
    <source>
        <dbReference type="PROSITE" id="PS51782"/>
    </source>
</evidence>